<evidence type="ECO:0000256" key="11">
    <source>
        <dbReference type="PIRSR" id="PIRSR000350-2"/>
    </source>
</evidence>
<dbReference type="SUPFAM" id="SSF51905">
    <property type="entry name" value="FAD/NAD(P)-binding domain"/>
    <property type="match status" value="1"/>
</dbReference>
<comment type="cofactor">
    <cofactor evidence="12 14">
        <name>FAD</name>
        <dbReference type="ChEBI" id="CHEBI:57692"/>
    </cofactor>
    <text evidence="12 14">Binds 1 FAD per subunit.</text>
</comment>
<dbReference type="InterPro" id="IPR001100">
    <property type="entry name" value="Pyr_nuc-diS_OxRdtase"/>
</dbReference>
<feature type="binding site" evidence="12">
    <location>
        <position position="206"/>
    </location>
    <ligand>
        <name>NAD(+)</name>
        <dbReference type="ChEBI" id="CHEBI:57540"/>
    </ligand>
</feature>
<dbReference type="GO" id="GO:0004148">
    <property type="term" value="F:dihydrolipoyl dehydrogenase (NADH) activity"/>
    <property type="evidence" value="ECO:0007669"/>
    <property type="project" value="UniProtKB-EC"/>
</dbReference>
<keyword evidence="6 14" id="KW-0560">Oxidoreductase</keyword>
<dbReference type="PRINTS" id="PR00368">
    <property type="entry name" value="FADPNR"/>
</dbReference>
<dbReference type="Pfam" id="PF02852">
    <property type="entry name" value="Pyr_redox_dim"/>
    <property type="match status" value="1"/>
</dbReference>
<evidence type="ECO:0000256" key="4">
    <source>
        <dbReference type="ARBA" id="ARBA00022630"/>
    </source>
</evidence>
<evidence type="ECO:0000259" key="15">
    <source>
        <dbReference type="Pfam" id="PF02852"/>
    </source>
</evidence>
<name>A0A6N8IQP2_9BURK</name>
<feature type="binding site" evidence="12">
    <location>
        <begin position="318"/>
        <end position="321"/>
    </location>
    <ligand>
        <name>FAD</name>
        <dbReference type="ChEBI" id="CHEBI:57692"/>
    </ligand>
</feature>
<dbReference type="GO" id="GO:0006103">
    <property type="term" value="P:2-oxoglutarate metabolic process"/>
    <property type="evidence" value="ECO:0007669"/>
    <property type="project" value="TreeGrafter"/>
</dbReference>
<evidence type="ECO:0000256" key="2">
    <source>
        <dbReference type="ARBA" id="ARBA00012608"/>
    </source>
</evidence>
<keyword evidence="5 12" id="KW-0274">FAD</keyword>
<feature type="domain" description="Pyridine nucleotide-disulphide oxidoreductase dimerisation" evidence="15">
    <location>
        <begin position="346"/>
        <end position="454"/>
    </location>
</feature>
<keyword evidence="18" id="KW-1185">Reference proteome</keyword>
<dbReference type="InterPro" id="IPR006258">
    <property type="entry name" value="Lipoamide_DH"/>
</dbReference>
<feature type="binding site" evidence="12">
    <location>
        <begin position="183"/>
        <end position="190"/>
    </location>
    <ligand>
        <name>NAD(+)</name>
        <dbReference type="ChEBI" id="CHEBI:57540"/>
    </ligand>
</feature>
<dbReference type="PIRSF" id="PIRSF000350">
    <property type="entry name" value="Mercury_reductase_MerA"/>
    <property type="match status" value="1"/>
</dbReference>
<dbReference type="PANTHER" id="PTHR22912">
    <property type="entry name" value="DISULFIDE OXIDOREDUCTASE"/>
    <property type="match status" value="1"/>
</dbReference>
<evidence type="ECO:0000313" key="18">
    <source>
        <dbReference type="Proteomes" id="UP000469385"/>
    </source>
</evidence>
<feature type="active site" description="Proton acceptor" evidence="11">
    <location>
        <position position="444"/>
    </location>
</feature>
<dbReference type="AlphaFoldDB" id="A0A6N8IQP2"/>
<proteinExistence type="inferred from homology"/>
<evidence type="ECO:0000256" key="7">
    <source>
        <dbReference type="ARBA" id="ARBA00023027"/>
    </source>
</evidence>
<dbReference type="InterPro" id="IPR050151">
    <property type="entry name" value="Class-I_Pyr_Nuc-Dis_Oxidored"/>
</dbReference>
<dbReference type="PANTHER" id="PTHR22912:SF160">
    <property type="entry name" value="DIHYDROLIPOYL DEHYDROGENASE"/>
    <property type="match status" value="1"/>
</dbReference>
<dbReference type="InterPro" id="IPR004099">
    <property type="entry name" value="Pyr_nucl-diS_OxRdtase_dimer"/>
</dbReference>
<evidence type="ECO:0000256" key="14">
    <source>
        <dbReference type="RuleBase" id="RU003692"/>
    </source>
</evidence>
<feature type="binding site" evidence="12">
    <location>
        <position position="312"/>
    </location>
    <ligand>
        <name>FAD</name>
        <dbReference type="ChEBI" id="CHEBI:57692"/>
    </ligand>
</feature>
<evidence type="ECO:0000256" key="10">
    <source>
        <dbReference type="ARBA" id="ARBA00049187"/>
    </source>
</evidence>
<dbReference type="NCBIfam" id="TIGR01350">
    <property type="entry name" value="lipoamide_DH"/>
    <property type="match status" value="1"/>
</dbReference>
<sequence length="465" mass="48679">MKTLHKKLLVLGGGPGGYVAAIRAGQLGIPTVLVEGEALGGTCLNVGCIPSKALIHLAQEYAQACRFTGANALGIRVENPVLDLAQAQQWKGGIVGKLTGGVGALLRKAGVQVVQGWGTVVDGKTVEVATREGEPVRITCEHLLLATGSQAVSLPDLPLGGPVVSSTEALALAERPRHLVVVGAGYIGLELGIAWRKLGAEVAVVEAAARVLPTYDEELTRPVLASLRRLGITLHLNCTAQGLTESRDGLRVRSSNADEYALPADKVLVAVGRVPRTAGYGLEGLQLDMAGRAVKVDEQCRTSMRNVWAIGDLTGEPMLAHRAMAQGEMVAELVAGHRRRFAPQAIPAVCFTDPELVVAGLSPDEAEARGLDVVVSSFPFAANGRAMSLEGTEGFVRVVARQDTHQVLGWQAVGTGVSELAAAFCYAIEMGARLEDVAGIIHAHPTLGEAVQETALRALGHALHI</sequence>
<comment type="catalytic activity">
    <reaction evidence="10 14">
        <text>N(6)-[(R)-dihydrolipoyl]-L-lysyl-[protein] + NAD(+) = N(6)-[(R)-lipoyl]-L-lysyl-[protein] + NADH + H(+)</text>
        <dbReference type="Rhea" id="RHEA:15045"/>
        <dbReference type="Rhea" id="RHEA-COMP:10474"/>
        <dbReference type="Rhea" id="RHEA-COMP:10475"/>
        <dbReference type="ChEBI" id="CHEBI:15378"/>
        <dbReference type="ChEBI" id="CHEBI:57540"/>
        <dbReference type="ChEBI" id="CHEBI:57945"/>
        <dbReference type="ChEBI" id="CHEBI:83099"/>
        <dbReference type="ChEBI" id="CHEBI:83100"/>
        <dbReference type="EC" id="1.8.1.4"/>
    </reaction>
</comment>
<dbReference type="RefSeq" id="WP_157397201.1">
    <property type="nucleotide sequence ID" value="NZ_WSEL01000003.1"/>
</dbReference>
<dbReference type="InterPro" id="IPR012999">
    <property type="entry name" value="Pyr_OxRdtase_I_AS"/>
</dbReference>
<dbReference type="GO" id="GO:0050660">
    <property type="term" value="F:flavin adenine dinucleotide binding"/>
    <property type="evidence" value="ECO:0007669"/>
    <property type="project" value="InterPro"/>
</dbReference>
<dbReference type="InterPro" id="IPR023753">
    <property type="entry name" value="FAD/NAD-binding_dom"/>
</dbReference>
<protein>
    <recommendedName>
        <fullName evidence="3 14">Dihydrolipoyl dehydrogenase</fullName>
        <ecNumber evidence="2 14">1.8.1.4</ecNumber>
    </recommendedName>
</protein>
<evidence type="ECO:0000256" key="3">
    <source>
        <dbReference type="ARBA" id="ARBA00016961"/>
    </source>
</evidence>
<evidence type="ECO:0000256" key="5">
    <source>
        <dbReference type="ARBA" id="ARBA00022827"/>
    </source>
</evidence>
<dbReference type="Proteomes" id="UP000469385">
    <property type="component" value="Unassembled WGS sequence"/>
</dbReference>
<feature type="binding site" evidence="12">
    <location>
        <begin position="147"/>
        <end position="149"/>
    </location>
    <ligand>
        <name>FAD</name>
        <dbReference type="ChEBI" id="CHEBI:57692"/>
    </ligand>
</feature>
<feature type="disulfide bond" description="Redox-active" evidence="13">
    <location>
        <begin position="43"/>
        <end position="48"/>
    </location>
</feature>
<dbReference type="InterPro" id="IPR036188">
    <property type="entry name" value="FAD/NAD-bd_sf"/>
</dbReference>
<feature type="binding site" evidence="12">
    <location>
        <position position="52"/>
    </location>
    <ligand>
        <name>FAD</name>
        <dbReference type="ChEBI" id="CHEBI:57692"/>
    </ligand>
</feature>
<evidence type="ECO:0000256" key="12">
    <source>
        <dbReference type="PIRSR" id="PIRSR000350-3"/>
    </source>
</evidence>
<comment type="caution">
    <text evidence="17">The sequence shown here is derived from an EMBL/GenBank/DDBJ whole genome shotgun (WGS) entry which is preliminary data.</text>
</comment>
<keyword evidence="9 14" id="KW-0676">Redox-active center</keyword>
<feature type="domain" description="FAD/NAD(P)-binding" evidence="16">
    <location>
        <begin position="7"/>
        <end position="327"/>
    </location>
</feature>
<dbReference type="PROSITE" id="PS00076">
    <property type="entry name" value="PYRIDINE_REDOX_1"/>
    <property type="match status" value="1"/>
</dbReference>
<dbReference type="InterPro" id="IPR016156">
    <property type="entry name" value="FAD/NAD-linked_Rdtase_dimer_sf"/>
</dbReference>
<accession>A0A6N8IQP2</accession>
<dbReference type="Gene3D" id="3.50.50.60">
    <property type="entry name" value="FAD/NAD(P)-binding domain"/>
    <property type="match status" value="2"/>
</dbReference>
<dbReference type="SUPFAM" id="SSF55424">
    <property type="entry name" value="FAD/NAD-linked reductases, dimerisation (C-terminal) domain"/>
    <property type="match status" value="1"/>
</dbReference>
<dbReference type="EMBL" id="WSEL01000003">
    <property type="protein sequence ID" value="MVQ29168.1"/>
    <property type="molecule type" value="Genomic_DNA"/>
</dbReference>
<evidence type="ECO:0000256" key="6">
    <source>
        <dbReference type="ARBA" id="ARBA00023002"/>
    </source>
</evidence>
<comment type="similarity">
    <text evidence="1 14">Belongs to the class-I pyridine nucleotide-disulfide oxidoreductase family.</text>
</comment>
<feature type="binding site" evidence="12">
    <location>
        <position position="118"/>
    </location>
    <ligand>
        <name>FAD</name>
        <dbReference type="ChEBI" id="CHEBI:57692"/>
    </ligand>
</feature>
<keyword evidence="4 14" id="KW-0285">Flavoprotein</keyword>
<evidence type="ECO:0000256" key="13">
    <source>
        <dbReference type="PIRSR" id="PIRSR000350-4"/>
    </source>
</evidence>
<reference evidence="17 18" key="1">
    <citation type="submission" date="2019-12" db="EMBL/GenBank/DDBJ databases">
        <authorList>
            <person name="Huq M.A."/>
        </authorList>
    </citation>
    <scope>NUCLEOTIDE SEQUENCE [LARGE SCALE GENOMIC DNA]</scope>
    <source>
        <strain evidence="17 18">MAH-25</strain>
    </source>
</reference>
<organism evidence="17 18">
    <name type="scientific">Ramlibacter pinisoli</name>
    <dbReference type="NCBI Taxonomy" id="2682844"/>
    <lineage>
        <taxon>Bacteria</taxon>
        <taxon>Pseudomonadati</taxon>
        <taxon>Pseudomonadota</taxon>
        <taxon>Betaproteobacteria</taxon>
        <taxon>Burkholderiales</taxon>
        <taxon>Comamonadaceae</taxon>
        <taxon>Ramlibacter</taxon>
    </lineage>
</organism>
<evidence type="ECO:0000259" key="16">
    <source>
        <dbReference type="Pfam" id="PF07992"/>
    </source>
</evidence>
<evidence type="ECO:0000256" key="1">
    <source>
        <dbReference type="ARBA" id="ARBA00007532"/>
    </source>
</evidence>
<evidence type="ECO:0000313" key="17">
    <source>
        <dbReference type="EMBL" id="MVQ29168.1"/>
    </source>
</evidence>
<comment type="miscellaneous">
    <text evidence="14">The active site is a redox-active disulfide bond.</text>
</comment>
<keyword evidence="8" id="KW-1015">Disulfide bond</keyword>
<dbReference type="Gene3D" id="3.30.390.30">
    <property type="match status" value="1"/>
</dbReference>
<evidence type="ECO:0000256" key="9">
    <source>
        <dbReference type="ARBA" id="ARBA00023284"/>
    </source>
</evidence>
<dbReference type="Pfam" id="PF07992">
    <property type="entry name" value="Pyr_redox_2"/>
    <property type="match status" value="1"/>
</dbReference>
<feature type="binding site" evidence="12">
    <location>
        <position position="272"/>
    </location>
    <ligand>
        <name>NAD(+)</name>
        <dbReference type="ChEBI" id="CHEBI:57540"/>
    </ligand>
</feature>
<keyword evidence="7 12" id="KW-0520">NAD</keyword>
<dbReference type="EC" id="1.8.1.4" evidence="2 14"/>
<dbReference type="PRINTS" id="PR00411">
    <property type="entry name" value="PNDRDTASEI"/>
</dbReference>
<gene>
    <name evidence="17" type="primary">lpdA</name>
    <name evidence="17" type="ORF">GON04_06910</name>
</gene>
<dbReference type="FunFam" id="3.30.390.30:FF:000001">
    <property type="entry name" value="Dihydrolipoyl dehydrogenase"/>
    <property type="match status" value="1"/>
</dbReference>
<keyword evidence="12" id="KW-0547">Nucleotide-binding</keyword>
<evidence type="ECO:0000256" key="8">
    <source>
        <dbReference type="ARBA" id="ARBA00023157"/>
    </source>
</evidence>